<keyword evidence="3 12" id="KW-0121">Carboxypeptidase</keyword>
<dbReference type="InterPro" id="IPR008969">
    <property type="entry name" value="CarboxyPept-like_regulatory"/>
</dbReference>
<evidence type="ECO:0000256" key="2">
    <source>
        <dbReference type="ARBA" id="ARBA00005988"/>
    </source>
</evidence>
<dbReference type="InterPro" id="IPR000834">
    <property type="entry name" value="Peptidase_M14"/>
</dbReference>
<dbReference type="AlphaFoldDB" id="A0A8X6TIW4"/>
<organism evidence="12 13">
    <name type="scientific">Nephila pilipes</name>
    <name type="common">Giant wood spider</name>
    <name type="synonym">Nephila maculata</name>
    <dbReference type="NCBI Taxonomy" id="299642"/>
    <lineage>
        <taxon>Eukaryota</taxon>
        <taxon>Metazoa</taxon>
        <taxon>Ecdysozoa</taxon>
        <taxon>Arthropoda</taxon>
        <taxon>Chelicerata</taxon>
        <taxon>Arachnida</taxon>
        <taxon>Araneae</taxon>
        <taxon>Araneomorphae</taxon>
        <taxon>Entelegynae</taxon>
        <taxon>Araneoidea</taxon>
        <taxon>Nephilidae</taxon>
        <taxon>Nephila</taxon>
    </lineage>
</organism>
<sequence>MRHDEVCAEAPPTKTNWFSFSRFQRFSQMGEGSKDLREKKMVSSTLISMALVALVASLVAPFTMALNIDFAYHNFPQMTSVLRQLANEYPELTKLYSIGKSVQGRDLWVMLVTNNPNEEPLLKPNVKYVANMHGNEPVGRELMLHLLSLLLDGYGKDNYITWLLDNTRIHIMPSMNPDGFEASSEGECSGVQGRGNANNADLNRNFPDYFAGPPKVPIQPETRAVMDWIRQTQFVLSGNFHGGALVASYPFDNIPANSPKNFRKFGSPSVTPDDDVFHHLAEVYSFNHKNMYLGVTCRDGSPPFPNGTTNGAAWYSLIGGMQDYNYVWGSCMEITLEISCCKYPKSYQLPQFWNDNQKAILQYLGEVHQGIWGQVTDQNRNPVSNATIKIRGRDFGSRTTYRGEYWRILRPGTYTLYTEAKGYDPVELTVEVSKGVTIQNITMYQQSSTYYEPRSDPTFQRGSVPSISPLHNAAAPFKSGSLKGFWPTFTVNETFTNVTSLNALVDTDFFVNETFTSMNELVDADTIDQEYNFTDSLNTNTSPSDYDFATNVTHIYFKFSTIPLLNTQNAFSSSGDGCFPDFDVIDNQQKFRLCECVQVWSVKFSFASLHHHCNLLSEFSETQRSCDIPSKLYVSNVTAVH</sequence>
<keyword evidence="13" id="KW-1185">Reference proteome</keyword>
<keyword evidence="7" id="KW-0862">Zinc</keyword>
<dbReference type="FunFam" id="3.40.630.10:FF:000020">
    <property type="entry name" value="Carboxypeptidase D"/>
    <property type="match status" value="1"/>
</dbReference>
<keyword evidence="4" id="KW-0645">Protease</keyword>
<evidence type="ECO:0000256" key="6">
    <source>
        <dbReference type="ARBA" id="ARBA00022801"/>
    </source>
</evidence>
<dbReference type="GO" id="GO:0016485">
    <property type="term" value="P:protein processing"/>
    <property type="evidence" value="ECO:0007669"/>
    <property type="project" value="TreeGrafter"/>
</dbReference>
<reference evidence="12" key="1">
    <citation type="submission" date="2020-08" db="EMBL/GenBank/DDBJ databases">
        <title>Multicomponent nature underlies the extraordinary mechanical properties of spider dragline silk.</title>
        <authorList>
            <person name="Kono N."/>
            <person name="Nakamura H."/>
            <person name="Mori M."/>
            <person name="Yoshida Y."/>
            <person name="Ohtoshi R."/>
            <person name="Malay A.D."/>
            <person name="Moran D.A.P."/>
            <person name="Tomita M."/>
            <person name="Numata K."/>
            <person name="Arakawa K."/>
        </authorList>
    </citation>
    <scope>NUCLEOTIDE SEQUENCE</scope>
</reference>
<dbReference type="PANTHER" id="PTHR11532:SF84">
    <property type="entry name" value="CARBOXYPEPTIDASE M"/>
    <property type="match status" value="1"/>
</dbReference>
<evidence type="ECO:0000256" key="1">
    <source>
        <dbReference type="ARBA" id="ARBA00001947"/>
    </source>
</evidence>
<comment type="cofactor">
    <cofactor evidence="1">
        <name>Zn(2+)</name>
        <dbReference type="ChEBI" id="CHEBI:29105"/>
    </cofactor>
</comment>
<dbReference type="PROSITE" id="PS00132">
    <property type="entry name" value="CARBOXYPEPT_ZN_1"/>
    <property type="match status" value="1"/>
</dbReference>
<dbReference type="OrthoDB" id="10249045at2759"/>
<dbReference type="PROSITE" id="PS52035">
    <property type="entry name" value="PEPTIDASE_M14"/>
    <property type="match status" value="1"/>
</dbReference>
<evidence type="ECO:0000256" key="9">
    <source>
        <dbReference type="PROSITE-ProRule" id="PRU01379"/>
    </source>
</evidence>
<keyword evidence="8" id="KW-0325">Glycoprotein</keyword>
<dbReference type="GO" id="GO:0004181">
    <property type="term" value="F:metallocarboxypeptidase activity"/>
    <property type="evidence" value="ECO:0007669"/>
    <property type="project" value="InterPro"/>
</dbReference>
<evidence type="ECO:0000256" key="10">
    <source>
        <dbReference type="SAM" id="Phobius"/>
    </source>
</evidence>
<dbReference type="Proteomes" id="UP000887013">
    <property type="component" value="Unassembled WGS sequence"/>
</dbReference>
<feature type="transmembrane region" description="Helical" evidence="10">
    <location>
        <begin position="46"/>
        <end position="68"/>
    </location>
</feature>
<proteinExistence type="inferred from homology"/>
<evidence type="ECO:0000256" key="4">
    <source>
        <dbReference type="ARBA" id="ARBA00022670"/>
    </source>
</evidence>
<evidence type="ECO:0000256" key="8">
    <source>
        <dbReference type="ARBA" id="ARBA00023180"/>
    </source>
</evidence>
<evidence type="ECO:0000256" key="3">
    <source>
        <dbReference type="ARBA" id="ARBA00022645"/>
    </source>
</evidence>
<dbReference type="Gene3D" id="3.40.630.10">
    <property type="entry name" value="Zn peptidases"/>
    <property type="match status" value="1"/>
</dbReference>
<dbReference type="PROSITE" id="PS00133">
    <property type="entry name" value="CARBOXYPEPT_ZN_2"/>
    <property type="match status" value="1"/>
</dbReference>
<dbReference type="CDD" id="cd11308">
    <property type="entry name" value="Peptidase_M14NE-CP-C_like"/>
    <property type="match status" value="1"/>
</dbReference>
<dbReference type="PANTHER" id="PTHR11532">
    <property type="entry name" value="PROTEASE M14 CARBOXYPEPTIDASE"/>
    <property type="match status" value="1"/>
</dbReference>
<dbReference type="InterPro" id="IPR057247">
    <property type="entry name" value="CARBOXYPEPT_ZN_2"/>
</dbReference>
<evidence type="ECO:0000313" key="12">
    <source>
        <dbReference type="EMBL" id="GFT14504.1"/>
    </source>
</evidence>
<dbReference type="PRINTS" id="PR00765">
    <property type="entry name" value="CRBOXYPTASEA"/>
</dbReference>
<dbReference type="SMART" id="SM00631">
    <property type="entry name" value="Zn_pept"/>
    <property type="match status" value="1"/>
</dbReference>
<comment type="similarity">
    <text evidence="2 9">Belongs to the peptidase M14 family.</text>
</comment>
<keyword evidence="10" id="KW-0472">Membrane</keyword>
<feature type="active site" description="Proton donor/acceptor" evidence="9">
    <location>
        <position position="337"/>
    </location>
</feature>
<dbReference type="Pfam" id="PF13620">
    <property type="entry name" value="CarboxypepD_reg"/>
    <property type="match status" value="1"/>
</dbReference>
<evidence type="ECO:0000259" key="11">
    <source>
        <dbReference type="PROSITE" id="PS52035"/>
    </source>
</evidence>
<dbReference type="SUPFAM" id="SSF53187">
    <property type="entry name" value="Zn-dependent exopeptidases"/>
    <property type="match status" value="1"/>
</dbReference>
<feature type="domain" description="Peptidase M14" evidence="11">
    <location>
        <begin position="71"/>
        <end position="367"/>
    </location>
</feature>
<evidence type="ECO:0000256" key="7">
    <source>
        <dbReference type="ARBA" id="ARBA00022833"/>
    </source>
</evidence>
<dbReference type="InterPro" id="IPR050753">
    <property type="entry name" value="Peptidase_M14_domain"/>
</dbReference>
<comment type="caution">
    <text evidence="12">The sequence shown here is derived from an EMBL/GenBank/DDBJ whole genome shotgun (WGS) entry which is preliminary data.</text>
</comment>
<dbReference type="GO" id="GO:0008270">
    <property type="term" value="F:zinc ion binding"/>
    <property type="evidence" value="ECO:0007669"/>
    <property type="project" value="InterPro"/>
</dbReference>
<protein>
    <submittedName>
        <fullName evidence="12">Carboxypeptidase D</fullName>
    </submittedName>
</protein>
<dbReference type="SUPFAM" id="SSF49464">
    <property type="entry name" value="Carboxypeptidase regulatory domain-like"/>
    <property type="match status" value="1"/>
</dbReference>
<dbReference type="InterPro" id="IPR057246">
    <property type="entry name" value="CARBOXYPEPT_ZN_1"/>
</dbReference>
<dbReference type="Pfam" id="PF00246">
    <property type="entry name" value="Peptidase_M14"/>
    <property type="match status" value="1"/>
</dbReference>
<gene>
    <name evidence="12" type="primary">CPD</name>
    <name evidence="12" type="ORF">NPIL_602102</name>
</gene>
<dbReference type="GO" id="GO:0005615">
    <property type="term" value="C:extracellular space"/>
    <property type="evidence" value="ECO:0007669"/>
    <property type="project" value="TreeGrafter"/>
</dbReference>
<dbReference type="CDD" id="cd03858">
    <property type="entry name" value="M14_CP_N-E_like"/>
    <property type="match status" value="1"/>
</dbReference>
<evidence type="ECO:0000313" key="13">
    <source>
        <dbReference type="Proteomes" id="UP000887013"/>
    </source>
</evidence>
<accession>A0A8X6TIW4</accession>
<name>A0A8X6TIW4_NEPPI</name>
<evidence type="ECO:0000256" key="5">
    <source>
        <dbReference type="ARBA" id="ARBA00022723"/>
    </source>
</evidence>
<dbReference type="Gene3D" id="2.60.40.1120">
    <property type="entry name" value="Carboxypeptidase-like, regulatory domain"/>
    <property type="match status" value="1"/>
</dbReference>
<keyword evidence="10" id="KW-1133">Transmembrane helix</keyword>
<keyword evidence="10" id="KW-0812">Transmembrane</keyword>
<keyword evidence="5" id="KW-0479">Metal-binding</keyword>
<dbReference type="GO" id="GO:0006518">
    <property type="term" value="P:peptide metabolic process"/>
    <property type="evidence" value="ECO:0007669"/>
    <property type="project" value="TreeGrafter"/>
</dbReference>
<keyword evidence="6" id="KW-0378">Hydrolase</keyword>
<dbReference type="EMBL" id="BMAW01104451">
    <property type="protein sequence ID" value="GFT14504.1"/>
    <property type="molecule type" value="Genomic_DNA"/>
</dbReference>